<name>A0AAF0YCY7_9TREE</name>
<dbReference type="Pfam" id="PF02460">
    <property type="entry name" value="Patched"/>
    <property type="match status" value="1"/>
</dbReference>
<keyword evidence="5 9" id="KW-1133">Transmembrane helix</keyword>
<evidence type="ECO:0000256" key="6">
    <source>
        <dbReference type="ARBA" id="ARBA00023055"/>
    </source>
</evidence>
<evidence type="ECO:0000256" key="3">
    <source>
        <dbReference type="ARBA" id="ARBA00022692"/>
    </source>
</evidence>
<accession>A0AAF0YCY7</accession>
<feature type="transmembrane region" description="Helical" evidence="9">
    <location>
        <begin position="690"/>
        <end position="712"/>
    </location>
</feature>
<dbReference type="InterPro" id="IPR032190">
    <property type="entry name" value="NPC1_N"/>
</dbReference>
<evidence type="ECO:0000256" key="8">
    <source>
        <dbReference type="ARBA" id="ARBA00023157"/>
    </source>
</evidence>
<dbReference type="Gene3D" id="1.20.1640.10">
    <property type="entry name" value="Multidrug efflux transporter AcrB transmembrane domain"/>
    <property type="match status" value="2"/>
</dbReference>
<comment type="subcellular location">
    <subcellularLocation>
        <location evidence="1">Membrane</location>
        <topology evidence="1">Multi-pass membrane protein</topology>
    </subcellularLocation>
</comment>
<gene>
    <name evidence="11" type="primary">NCR1</name>
    <name evidence="11" type="ORF">LOC62_05G007678</name>
</gene>
<feature type="transmembrane region" description="Helical" evidence="9">
    <location>
        <begin position="795"/>
        <end position="820"/>
    </location>
</feature>
<feature type="transmembrane region" description="Helical" evidence="9">
    <location>
        <begin position="1275"/>
        <end position="1295"/>
    </location>
</feature>
<dbReference type="GO" id="GO:0016020">
    <property type="term" value="C:membrane"/>
    <property type="evidence" value="ECO:0007669"/>
    <property type="project" value="UniProtKB-SubCell"/>
</dbReference>
<keyword evidence="7 9" id="KW-0472">Membrane</keyword>
<dbReference type="Proteomes" id="UP000827549">
    <property type="component" value="Chromosome 5"/>
</dbReference>
<feature type="transmembrane region" description="Helical" evidence="9">
    <location>
        <begin position="1164"/>
        <end position="1184"/>
    </location>
</feature>
<dbReference type="GO" id="GO:0032934">
    <property type="term" value="F:sterol binding"/>
    <property type="evidence" value="ECO:0007669"/>
    <property type="project" value="TreeGrafter"/>
</dbReference>
<sequence length="1336" mass="146004">MLLSPDSPRRAPGVCAMRGSCGRASMFGAELPCPDSGPADAVDDEILPLLEATCGPTWTPPSHVCCTADQVRTLSAQLQQAAPLIAACPACVNNFRAFYCDFTCSPDQSTFMTVTSTQKTTDGREAVKSVAYAVSDDFATGFYDSCKAVQFGATNGFAMDLIGGGATNASAFLKYMGDVRPGLGSPFQIDFPYGTNYSREVLWCGDSGIDSRCACADCPDVCAALPHLPPPGGPGCRVGAVSCITFSLLMVYSTAILAGLLYYSFRTALRHRQRRYERVALVDPPMSPTVAGLDGLVGRGSGDRDDADSGPSGSVHFRLGRGASLLDPMEHLQPKQNQINAVLRRFFYRLGLVCARRPLETFGIAAVVIATLNIGWNFFQVETDPVRLWVSPSSEAAHQKAFFDDNFGPFYRTEQVIITRADGGDVLSYDTLDWWLKREGEINALASKSGISYEDVCFAPSGRGTPCVLQSLSAWLGDDMTQWGDQWRQRIDECARRPGECLPEFGQPIEPKMVLGGVEDGYLNAKAIFARYVVVNYDDERVAPAEEWERTLEAYFATLSHDGLKISYSTEVSLGEELNKSTNTDVKIVVLSYLVMFLYVSLTLGGSLPPHLVSSTARTVWYKIKQAAHSLGLLKTAPTEPIGAVPLSLLPTTLLVQSKFSLGLFGIAIVLIAVTSSVGLFSLLGVRVTLIIAEVIPFLVLAVGVDNVFILVHELERQNALYGPTGAPPPASTDDEDDDLLDDELNQRERSILPAEERVARAVARMGPSILLSSTTEVVAFALGAFVPMPAVRNFAIYAAGSVFLGAVMQVTVFVSAMVIDLRRSQAMRMDCLPCIRLRQPVGLYDEPQPASEGVVTRFIRRVYAPLLLKSEVKQLVLAAFGGLFLVAVVGIQRITLGLDQRLALPSDSYLVPYFNDLDKYNDVGPPVYFVVKDGNPANRTGQQELCERFTTCADLSVANTIEAERKRPDVSFIANPPASWIDDFLQWTNPAFDSCCRVRRRDPSIFCRPRDSDRLCRPCFEDEEWDSTMNGLPQGANFTRYLNQWLLSPADDSCPLGGLQGYSTAIARSVDESHVTASHFRTFHTPLRQQSDFIAALAAARRIAADIVRRTGLDVYPYSLFYVYFDQYSYIRGMTAQILTVGLAAVLVITSLLLGSWMTGGTVTFTCALAVINVMGVMGFWGVSLNAISLVNLVISLGIAVEFCSHIARAFMGAGTGLLYDKLEGRKERDERVWTALVDVGPSVFSGITLTKLIGISVLALTRSRLLEIYYFRMWLSLIVSGALHGLVLLPVLLSFTGGAGYSLEDTDEDWVTSQMRRPMDYEYAPFANDDSMMD</sequence>
<feature type="transmembrane region" description="Helical" evidence="9">
    <location>
        <begin position="662"/>
        <end position="684"/>
    </location>
</feature>
<keyword evidence="6" id="KW-0445">Lipid transport</keyword>
<evidence type="ECO:0000313" key="11">
    <source>
        <dbReference type="EMBL" id="WOO84157.1"/>
    </source>
</evidence>
<keyword evidence="4" id="KW-0732">Signal</keyword>
<dbReference type="SUPFAM" id="SSF82866">
    <property type="entry name" value="Multidrug efflux transporter AcrB transmembrane domain"/>
    <property type="match status" value="2"/>
</dbReference>
<evidence type="ECO:0000256" key="7">
    <source>
        <dbReference type="ARBA" id="ARBA00023136"/>
    </source>
</evidence>
<dbReference type="FunFam" id="1.20.1640.10:FF:000029">
    <property type="entry name" value="Putative Patched sphingolipid transporter"/>
    <property type="match status" value="1"/>
</dbReference>
<evidence type="ECO:0000256" key="5">
    <source>
        <dbReference type="ARBA" id="ARBA00022989"/>
    </source>
</evidence>
<feature type="transmembrane region" description="Helical" evidence="9">
    <location>
        <begin position="1139"/>
        <end position="1158"/>
    </location>
</feature>
<dbReference type="Pfam" id="PF16414">
    <property type="entry name" value="NPC1_N"/>
    <property type="match status" value="1"/>
</dbReference>
<dbReference type="InterPro" id="IPR003392">
    <property type="entry name" value="PTHD_SSD"/>
</dbReference>
<evidence type="ECO:0000256" key="4">
    <source>
        <dbReference type="ARBA" id="ARBA00022729"/>
    </source>
</evidence>
<feature type="transmembrane region" description="Helical" evidence="9">
    <location>
        <begin position="1191"/>
        <end position="1221"/>
    </location>
</feature>
<evidence type="ECO:0000256" key="2">
    <source>
        <dbReference type="ARBA" id="ARBA00022448"/>
    </source>
</evidence>
<feature type="transmembrane region" description="Helical" evidence="9">
    <location>
        <begin position="770"/>
        <end position="789"/>
    </location>
</feature>
<keyword evidence="2" id="KW-0813">Transport</keyword>
<dbReference type="PANTHER" id="PTHR45727">
    <property type="entry name" value="NPC INTRACELLULAR CHOLESTEROL TRANSPORTER 1"/>
    <property type="match status" value="1"/>
</dbReference>
<organism evidence="11 12">
    <name type="scientific">Vanrija pseudolonga</name>
    <dbReference type="NCBI Taxonomy" id="143232"/>
    <lineage>
        <taxon>Eukaryota</taxon>
        <taxon>Fungi</taxon>
        <taxon>Dikarya</taxon>
        <taxon>Basidiomycota</taxon>
        <taxon>Agaricomycotina</taxon>
        <taxon>Tremellomycetes</taxon>
        <taxon>Trichosporonales</taxon>
        <taxon>Trichosporonaceae</taxon>
        <taxon>Vanrija</taxon>
    </lineage>
</organism>
<dbReference type="GeneID" id="87810850"/>
<feature type="transmembrane region" description="Helical" evidence="9">
    <location>
        <begin position="1241"/>
        <end position="1263"/>
    </location>
</feature>
<dbReference type="InterPro" id="IPR053956">
    <property type="entry name" value="NPC1_MLD"/>
</dbReference>
<dbReference type="PROSITE" id="PS50156">
    <property type="entry name" value="SSD"/>
    <property type="match status" value="1"/>
</dbReference>
<evidence type="ECO:0000259" key="10">
    <source>
        <dbReference type="PROSITE" id="PS50156"/>
    </source>
</evidence>
<dbReference type="PANTHER" id="PTHR45727:SF2">
    <property type="entry name" value="NPC INTRACELLULAR CHOLESTEROL TRANSPORTER 1"/>
    <property type="match status" value="1"/>
</dbReference>
<dbReference type="InterPro" id="IPR000731">
    <property type="entry name" value="SSD"/>
</dbReference>
<protein>
    <submittedName>
        <fullName evidence="11">NPC intracellular cholesterol transporter 1-related protein 1</fullName>
    </submittedName>
</protein>
<evidence type="ECO:0000256" key="1">
    <source>
        <dbReference type="ARBA" id="ARBA00004141"/>
    </source>
</evidence>
<dbReference type="GO" id="GO:0015918">
    <property type="term" value="P:sterol transport"/>
    <property type="evidence" value="ECO:0007669"/>
    <property type="project" value="TreeGrafter"/>
</dbReference>
<feature type="transmembrane region" description="Helical" evidence="9">
    <location>
        <begin position="588"/>
        <end position="608"/>
    </location>
</feature>
<keyword evidence="12" id="KW-1185">Reference proteome</keyword>
<dbReference type="EMBL" id="CP086718">
    <property type="protein sequence ID" value="WOO84157.1"/>
    <property type="molecule type" value="Genomic_DNA"/>
</dbReference>
<feature type="transmembrane region" description="Helical" evidence="9">
    <location>
        <begin position="244"/>
        <end position="265"/>
    </location>
</feature>
<keyword evidence="3 9" id="KW-0812">Transmembrane</keyword>
<keyword evidence="8" id="KW-1015">Disulfide bond</keyword>
<reference evidence="11" key="1">
    <citation type="submission" date="2023-10" db="EMBL/GenBank/DDBJ databases">
        <authorList>
            <person name="Noh H."/>
        </authorList>
    </citation>
    <scope>NUCLEOTIDE SEQUENCE</scope>
    <source>
        <strain evidence="11">DUCC4014</strain>
    </source>
</reference>
<feature type="domain" description="SSD" evidence="10">
    <location>
        <begin position="585"/>
        <end position="820"/>
    </location>
</feature>
<dbReference type="RefSeq" id="XP_062630183.1">
    <property type="nucleotide sequence ID" value="XM_062774199.1"/>
</dbReference>
<evidence type="ECO:0000313" key="12">
    <source>
        <dbReference type="Proteomes" id="UP000827549"/>
    </source>
</evidence>
<dbReference type="Pfam" id="PF22314">
    <property type="entry name" value="NPC1_MLD"/>
    <property type="match status" value="1"/>
</dbReference>
<proteinExistence type="predicted"/>
<evidence type="ECO:0000256" key="9">
    <source>
        <dbReference type="SAM" id="Phobius"/>
    </source>
</evidence>